<evidence type="ECO:0000256" key="4">
    <source>
        <dbReference type="SAM" id="MobiDB-lite"/>
    </source>
</evidence>
<keyword evidence="6" id="KW-1185">Reference proteome</keyword>
<dbReference type="SUPFAM" id="SSF48403">
    <property type="entry name" value="Ankyrin repeat"/>
    <property type="match status" value="1"/>
</dbReference>
<dbReference type="PROSITE" id="PS50297">
    <property type="entry name" value="ANK_REP_REGION"/>
    <property type="match status" value="3"/>
</dbReference>
<dbReference type="PANTHER" id="PTHR24173:SF74">
    <property type="entry name" value="ANKYRIN REPEAT DOMAIN-CONTAINING PROTEIN 16"/>
    <property type="match status" value="1"/>
</dbReference>
<evidence type="ECO:0008006" key="7">
    <source>
        <dbReference type="Google" id="ProtNLM"/>
    </source>
</evidence>
<dbReference type="Gene3D" id="1.25.40.20">
    <property type="entry name" value="Ankyrin repeat-containing domain"/>
    <property type="match status" value="2"/>
</dbReference>
<keyword evidence="2 3" id="KW-0040">ANK repeat</keyword>
<accession>A0ABR3SZD5</accession>
<reference evidence="5 6" key="1">
    <citation type="submission" date="2024-02" db="EMBL/GenBank/DDBJ databases">
        <title>De novo assembly and annotation of 12 fungi associated with fruit tree decline syndrome in Ontario, Canada.</title>
        <authorList>
            <person name="Sulman M."/>
            <person name="Ellouze W."/>
            <person name="Ilyukhin E."/>
        </authorList>
    </citation>
    <scope>NUCLEOTIDE SEQUENCE [LARGE SCALE GENOMIC DNA]</scope>
    <source>
        <strain evidence="5 6">M1-105</strain>
    </source>
</reference>
<feature type="region of interest" description="Disordered" evidence="4">
    <location>
        <begin position="748"/>
        <end position="776"/>
    </location>
</feature>
<dbReference type="PROSITE" id="PS50088">
    <property type="entry name" value="ANK_REPEAT"/>
    <property type="match status" value="5"/>
</dbReference>
<dbReference type="Pfam" id="PF00023">
    <property type="entry name" value="Ank"/>
    <property type="match status" value="1"/>
</dbReference>
<feature type="repeat" description="ANK" evidence="3">
    <location>
        <begin position="255"/>
        <end position="287"/>
    </location>
</feature>
<evidence type="ECO:0000256" key="3">
    <source>
        <dbReference type="PROSITE-ProRule" id="PRU00023"/>
    </source>
</evidence>
<feature type="repeat" description="ANK" evidence="3">
    <location>
        <begin position="179"/>
        <end position="211"/>
    </location>
</feature>
<dbReference type="Pfam" id="PF12796">
    <property type="entry name" value="Ank_2"/>
    <property type="match status" value="2"/>
</dbReference>
<dbReference type="Proteomes" id="UP001521116">
    <property type="component" value="Unassembled WGS sequence"/>
</dbReference>
<dbReference type="PANTHER" id="PTHR24173">
    <property type="entry name" value="ANKYRIN REPEAT CONTAINING"/>
    <property type="match status" value="1"/>
</dbReference>
<protein>
    <recommendedName>
        <fullName evidence="7">Ankyrin repeat protein</fullName>
    </recommendedName>
</protein>
<dbReference type="InterPro" id="IPR002110">
    <property type="entry name" value="Ankyrin_rpt"/>
</dbReference>
<feature type="repeat" description="ANK" evidence="3">
    <location>
        <begin position="73"/>
        <end position="107"/>
    </location>
</feature>
<name>A0ABR3SZD5_9PEZI</name>
<feature type="repeat" description="ANK" evidence="3">
    <location>
        <begin position="37"/>
        <end position="72"/>
    </location>
</feature>
<feature type="repeat" description="ANK" evidence="3">
    <location>
        <begin position="108"/>
        <end position="140"/>
    </location>
</feature>
<feature type="compositionally biased region" description="Polar residues" evidence="4">
    <location>
        <begin position="406"/>
        <end position="423"/>
    </location>
</feature>
<dbReference type="SMART" id="SM00248">
    <property type="entry name" value="ANK"/>
    <property type="match status" value="6"/>
</dbReference>
<evidence type="ECO:0000256" key="2">
    <source>
        <dbReference type="ARBA" id="ARBA00023043"/>
    </source>
</evidence>
<dbReference type="EMBL" id="JAJVDC020000030">
    <property type="protein sequence ID" value="KAL1632407.1"/>
    <property type="molecule type" value="Genomic_DNA"/>
</dbReference>
<keyword evidence="1" id="KW-0677">Repeat</keyword>
<proteinExistence type="predicted"/>
<feature type="compositionally biased region" description="Basic and acidic residues" evidence="4">
    <location>
        <begin position="748"/>
        <end position="770"/>
    </location>
</feature>
<evidence type="ECO:0000313" key="5">
    <source>
        <dbReference type="EMBL" id="KAL1632407.1"/>
    </source>
</evidence>
<organism evidence="5 6">
    <name type="scientific">Neofusicoccum ribis</name>
    <dbReference type="NCBI Taxonomy" id="45134"/>
    <lineage>
        <taxon>Eukaryota</taxon>
        <taxon>Fungi</taxon>
        <taxon>Dikarya</taxon>
        <taxon>Ascomycota</taxon>
        <taxon>Pezizomycotina</taxon>
        <taxon>Dothideomycetes</taxon>
        <taxon>Dothideomycetes incertae sedis</taxon>
        <taxon>Botryosphaeriales</taxon>
        <taxon>Botryosphaeriaceae</taxon>
        <taxon>Neofusicoccum</taxon>
    </lineage>
</organism>
<comment type="caution">
    <text evidence="5">The sequence shown here is derived from an EMBL/GenBank/DDBJ whole genome shotgun (WGS) entry which is preliminary data.</text>
</comment>
<dbReference type="InterPro" id="IPR036770">
    <property type="entry name" value="Ankyrin_rpt-contain_sf"/>
</dbReference>
<sequence>MANGVRLAHIFSYFGMRGFFSDFKEKGWLDPCATDGEGLTPIHWAINGVSEDTPGVVKYLICHGSDRNAKDNQGRTPLYYACQDRKSSIGVIKCLIREKAGLDLQNKSGKTALIAASLENRCTVVLALIEAGANVAIQSPSGTALRAASSIGCFKCTSKILQRLKQLKAPFAGERDHCGTDTALHAAAFYGHRDIVKLLLDEGFDVREVSRSFGTALTAAAAGMGCTEAKDPTPYVEICQMLIDKGVKVNETKGQYASALWVAAAYGHKELVDLLLNNGAKVRKVSLAGTAYQAAEHGGHQEVMDLLLKRDRKAMEQEGHYSDIFLSPFQSAQMAVLELVLAARSQSRMEALIENAEKIFKLKIEGNNRRNPVPLNVMVRLGERAFDVVVSETIQKEGQRARRQQDYASTADAQDTGDKPTSITKEHPKGSKKLSKLAALISKIKLFLFRIVKQVWGKRTSGVRAQASVPMDTPEGYFPKVLDQLTRAAVSILEHALWCENSEAVAVIAESWTNALQNLVTRAKFGEKMLEKVVGSRTIEFKETLTEKGLSDKERLKKAEGLAKVGVELLITTERRGPKYKLLATILSRIWVSAVNDVEVLGTKYQQYVWSLINTFATKFSDAVEAKDTFNAKLLANSGIEILKEAALSPNKSLVDKFAIVWAREWQNAVGRGMGDLIDQVAERRLEEYETCIDQKKYEEARSLAVAGIRVLRAAIECNFGKVKEKLLDLIKSGFLLTFEKEKVHGAMDKKEGQPKDDAIVLSQEDDRTVMEQNSW</sequence>
<gene>
    <name evidence="5" type="ORF">SLS56_003649</name>
</gene>
<evidence type="ECO:0000256" key="1">
    <source>
        <dbReference type="ARBA" id="ARBA00022737"/>
    </source>
</evidence>
<feature type="region of interest" description="Disordered" evidence="4">
    <location>
        <begin position="397"/>
        <end position="430"/>
    </location>
</feature>
<evidence type="ECO:0000313" key="6">
    <source>
        <dbReference type="Proteomes" id="UP001521116"/>
    </source>
</evidence>